<keyword evidence="1" id="KW-0539">Nucleus</keyword>
<name>A0AAX6MHX6_9PEZI</name>
<keyword evidence="3" id="KW-1185">Reference proteome</keyword>
<gene>
    <name evidence="2" type="ORF">Daesc_006553</name>
</gene>
<organism evidence="2 3">
    <name type="scientific">Daldinia eschscholtzii</name>
    <dbReference type="NCBI Taxonomy" id="292717"/>
    <lineage>
        <taxon>Eukaryota</taxon>
        <taxon>Fungi</taxon>
        <taxon>Dikarya</taxon>
        <taxon>Ascomycota</taxon>
        <taxon>Pezizomycotina</taxon>
        <taxon>Sordariomycetes</taxon>
        <taxon>Xylariomycetidae</taxon>
        <taxon>Xylariales</taxon>
        <taxon>Hypoxylaceae</taxon>
        <taxon>Daldinia</taxon>
    </lineage>
</organism>
<dbReference type="PANTHER" id="PTHR47784">
    <property type="entry name" value="STEROL UPTAKE CONTROL PROTEIN 2"/>
    <property type="match status" value="1"/>
</dbReference>
<dbReference type="AlphaFoldDB" id="A0AAX6MHX6"/>
<sequence length="298" mass="33826">MTHMELFNHCINSNFDLPPSSEDPDKVISSGMIVDAALASPFLMNELLAFGALHLAHVKPEKAPFYKHHAVGLQTHALSMFNREMTGVTRENCMGVLIFTWLMTLHTLCDTTDSTDPFIFLDRFIHYLQIQRGVRAVTSEAWYLMLESKMGFVMQEATRIFEKSGPGSHTTELENCIHNSPALSPVEKTVCKGALDRIQWFLSRADEAKKNGGSLGTPFLSLVSWPVIIEADFFRLISERKPEALLVLSYYAIPLHLCRNVWVIKDAGQLLIQSIRLHLDQKWHKWLDWPGALMNMLS</sequence>
<comment type="caution">
    <text evidence="2">The sequence shown here is derived from an EMBL/GenBank/DDBJ whole genome shotgun (WGS) entry which is preliminary data.</text>
</comment>
<evidence type="ECO:0000313" key="3">
    <source>
        <dbReference type="Proteomes" id="UP001369815"/>
    </source>
</evidence>
<proteinExistence type="predicted"/>
<dbReference type="Pfam" id="PF11951">
    <property type="entry name" value="Fungal_trans_2"/>
    <property type="match status" value="1"/>
</dbReference>
<dbReference type="InterPro" id="IPR021858">
    <property type="entry name" value="Fun_TF"/>
</dbReference>
<protein>
    <submittedName>
        <fullName evidence="2">Uncharacterized protein</fullName>
    </submittedName>
</protein>
<evidence type="ECO:0000313" key="2">
    <source>
        <dbReference type="EMBL" id="KAK6952027.1"/>
    </source>
</evidence>
<reference evidence="2 3" key="1">
    <citation type="journal article" date="2024" name="Front Chem Biol">
        <title>Unveiling the potential of Daldinia eschscholtzii MFLUCC 19-0629 through bioactivity and bioinformatics studies for enhanced sustainable agriculture production.</title>
        <authorList>
            <person name="Brooks S."/>
            <person name="Weaver J.A."/>
            <person name="Klomchit A."/>
            <person name="Alharthi S.A."/>
            <person name="Onlamun T."/>
            <person name="Nurani R."/>
            <person name="Vong T.K."/>
            <person name="Alberti F."/>
            <person name="Greco C."/>
        </authorList>
    </citation>
    <scope>NUCLEOTIDE SEQUENCE [LARGE SCALE GENOMIC DNA]</scope>
    <source>
        <strain evidence="2">MFLUCC 19-0629</strain>
    </source>
</reference>
<dbReference type="InterPro" id="IPR053157">
    <property type="entry name" value="Sterol_Uptake_Regulator"/>
</dbReference>
<dbReference type="PANTHER" id="PTHR47784:SF4">
    <property type="entry name" value="ZN(II)2CYS6 TRANSCRIPTION FACTOR (EUROFUNG)"/>
    <property type="match status" value="1"/>
</dbReference>
<accession>A0AAX6MHX6</accession>
<dbReference type="Proteomes" id="UP001369815">
    <property type="component" value="Unassembled WGS sequence"/>
</dbReference>
<dbReference type="GO" id="GO:0001228">
    <property type="term" value="F:DNA-binding transcription activator activity, RNA polymerase II-specific"/>
    <property type="evidence" value="ECO:0007669"/>
    <property type="project" value="TreeGrafter"/>
</dbReference>
<dbReference type="EMBL" id="JBANMG010000006">
    <property type="protein sequence ID" value="KAK6952027.1"/>
    <property type="molecule type" value="Genomic_DNA"/>
</dbReference>
<evidence type="ECO:0000256" key="1">
    <source>
        <dbReference type="ARBA" id="ARBA00023242"/>
    </source>
</evidence>